<dbReference type="RefSeq" id="WP_283412228.1">
    <property type="nucleotide sequence ID" value="NZ_FXUA01000002.1"/>
</dbReference>
<evidence type="ECO:0000313" key="3">
    <source>
        <dbReference type="Proteomes" id="UP001157915"/>
    </source>
</evidence>
<reference evidence="2 3" key="1">
    <citation type="submission" date="2017-05" db="EMBL/GenBank/DDBJ databases">
        <authorList>
            <person name="Varghese N."/>
            <person name="Submissions S."/>
        </authorList>
    </citation>
    <scope>NUCLEOTIDE SEQUENCE [LARGE SCALE GENOMIC DNA]</scope>
    <source>
        <strain evidence="2 3">DSM 15360</strain>
    </source>
</reference>
<proteinExistence type="predicted"/>
<protein>
    <submittedName>
        <fullName evidence="2">Uncharacterized protein</fullName>
    </submittedName>
</protein>
<gene>
    <name evidence="2" type="ORF">SAMN06265367_102436</name>
</gene>
<keyword evidence="1" id="KW-1133">Transmembrane helix</keyword>
<dbReference type="EMBL" id="FXUA01000002">
    <property type="protein sequence ID" value="SMP15037.1"/>
    <property type="molecule type" value="Genomic_DNA"/>
</dbReference>
<evidence type="ECO:0000313" key="2">
    <source>
        <dbReference type="EMBL" id="SMP15037.1"/>
    </source>
</evidence>
<sequence length="194" mass="22554">MRHQIRESQTKNYWGSGRKYFLIFIVLVFSFHSNSYGQIQGYNPNTFIPTFDTNYLIIKSIESIDKEFSFLKNTLSSFLEEFPNPDKNEDFYYEMDEKMARLITYGQNEFYFLGEKMDAFHLIDSKFSIGNGKDFIKIGDSHSSVSKLFPPYELEIETDYGIIIIPLSYHGVVVDEPISVIVDLKTGNITKINI</sequence>
<evidence type="ECO:0000256" key="1">
    <source>
        <dbReference type="SAM" id="Phobius"/>
    </source>
</evidence>
<dbReference type="Proteomes" id="UP001157915">
    <property type="component" value="Unassembled WGS sequence"/>
</dbReference>
<keyword evidence="1" id="KW-0812">Transmembrane</keyword>
<keyword evidence="3" id="KW-1185">Reference proteome</keyword>
<name>A0ABY1NQ72_9BACT</name>
<keyword evidence="1" id="KW-0472">Membrane</keyword>
<comment type="caution">
    <text evidence="2">The sequence shown here is derived from an EMBL/GenBank/DDBJ whole genome shotgun (WGS) entry which is preliminary data.</text>
</comment>
<feature type="transmembrane region" description="Helical" evidence="1">
    <location>
        <begin position="20"/>
        <end position="37"/>
    </location>
</feature>
<accession>A0ABY1NQ72</accession>
<organism evidence="2 3">
    <name type="scientific">Algoriphagus winogradskyi</name>
    <dbReference type="NCBI Taxonomy" id="237017"/>
    <lineage>
        <taxon>Bacteria</taxon>
        <taxon>Pseudomonadati</taxon>
        <taxon>Bacteroidota</taxon>
        <taxon>Cytophagia</taxon>
        <taxon>Cytophagales</taxon>
        <taxon>Cyclobacteriaceae</taxon>
        <taxon>Algoriphagus</taxon>
    </lineage>
</organism>